<evidence type="ECO:0000259" key="2">
    <source>
        <dbReference type="Pfam" id="PF01702"/>
    </source>
</evidence>
<comment type="caution">
    <text evidence="3">The sequence shown here is derived from an EMBL/GenBank/DDBJ whole genome shotgun (WGS) entry which is preliminary data.</text>
</comment>
<dbReference type="STRING" id="29422.Lbru_2072"/>
<dbReference type="InterPro" id="IPR002616">
    <property type="entry name" value="tRNA_ribo_trans-like"/>
</dbReference>
<feature type="domain" description="tRNA-guanine(15) transglycosylase-like" evidence="2">
    <location>
        <begin position="169"/>
        <end position="271"/>
    </location>
</feature>
<dbReference type="RefSeq" id="WP_058442061.1">
    <property type="nucleotide sequence ID" value="NZ_CAAAHU010000005.1"/>
</dbReference>
<gene>
    <name evidence="3" type="ORF">Lbru_2072</name>
</gene>
<dbReference type="Gene3D" id="3.20.20.105">
    <property type="entry name" value="Queuine tRNA-ribosyltransferase-like"/>
    <property type="match status" value="2"/>
</dbReference>
<dbReference type="GO" id="GO:0005829">
    <property type="term" value="C:cytosol"/>
    <property type="evidence" value="ECO:0007669"/>
    <property type="project" value="TreeGrafter"/>
</dbReference>
<proteinExistence type="predicted"/>
<dbReference type="InterPro" id="IPR036511">
    <property type="entry name" value="TGT-like_sf"/>
</dbReference>
<evidence type="ECO:0000313" key="3">
    <source>
        <dbReference type="EMBL" id="KTC81552.1"/>
    </source>
</evidence>
<evidence type="ECO:0000313" key="4">
    <source>
        <dbReference type="Proteomes" id="UP000054742"/>
    </source>
</evidence>
<dbReference type="OrthoDB" id="5647128at2"/>
<dbReference type="PANTHER" id="PTHR43530">
    <property type="entry name" value="QUEUINE TRNA-RIBOSYLTRANSFERASE CATALYTIC SUBUNIT 1"/>
    <property type="match status" value="1"/>
</dbReference>
<dbReference type="Pfam" id="PF01702">
    <property type="entry name" value="TGT"/>
    <property type="match status" value="1"/>
</dbReference>
<keyword evidence="1" id="KW-0862">Zinc</keyword>
<dbReference type="EMBL" id="LNXV01000029">
    <property type="protein sequence ID" value="KTC81552.1"/>
    <property type="molecule type" value="Genomic_DNA"/>
</dbReference>
<organism evidence="3 4">
    <name type="scientific">Legionella brunensis</name>
    <dbReference type="NCBI Taxonomy" id="29422"/>
    <lineage>
        <taxon>Bacteria</taxon>
        <taxon>Pseudomonadati</taxon>
        <taxon>Pseudomonadota</taxon>
        <taxon>Gammaproteobacteria</taxon>
        <taxon>Legionellales</taxon>
        <taxon>Legionellaceae</taxon>
        <taxon>Legionella</taxon>
    </lineage>
</organism>
<dbReference type="Proteomes" id="UP000054742">
    <property type="component" value="Unassembled WGS sequence"/>
</dbReference>
<dbReference type="SUPFAM" id="SSF51713">
    <property type="entry name" value="tRNA-guanine transglycosylase"/>
    <property type="match status" value="1"/>
</dbReference>
<dbReference type="PANTHER" id="PTHR43530:SF1">
    <property type="entry name" value="QUEUINE TRNA-RIBOSYLTRANSFERASE CATALYTIC SUBUNIT 1"/>
    <property type="match status" value="1"/>
</dbReference>
<keyword evidence="3" id="KW-0808">Transferase</keyword>
<dbReference type="AlphaFoldDB" id="A0A0W0SDS6"/>
<dbReference type="PATRIC" id="fig|29422.6.peg.2210"/>
<dbReference type="GO" id="GO:0006400">
    <property type="term" value="P:tRNA modification"/>
    <property type="evidence" value="ECO:0007669"/>
    <property type="project" value="InterPro"/>
</dbReference>
<sequence length="285" mass="32369">MNQKQMPVSTFIPVLTTEAGSCLTLANWQEIGVRGLSYQLETLLLKPGVSLLKILPNLRSYIDWEGFIVLNASLPPANKQGIYSIRSPYDGSVLRIAKEEVCSLIKQLEPDMVILPPDFDLSQLPSFPQTIKTWITPNNKSEQNFGWYLPYEESMSLTSLQENMANYCNKPIYLVGNYDCGQLAALADDSFFIESNLPAQNAILGKVYSGTEMIDLLNDEMTHQHTVIDESCQCPTCQQQFTRAYLHHLIAQTPLLCRRFLIQHNAYYYQNYRSFSKKDTSGEIT</sequence>
<keyword evidence="4" id="KW-1185">Reference proteome</keyword>
<dbReference type="GO" id="GO:0008479">
    <property type="term" value="F:tRNA-guanosine(34) queuine transglycosylase activity"/>
    <property type="evidence" value="ECO:0007669"/>
    <property type="project" value="TreeGrafter"/>
</dbReference>
<accession>A0A0W0SDS6</accession>
<evidence type="ECO:0000256" key="1">
    <source>
        <dbReference type="ARBA" id="ARBA00022833"/>
    </source>
</evidence>
<reference evidence="3 4" key="1">
    <citation type="submission" date="2015-11" db="EMBL/GenBank/DDBJ databases">
        <title>Genomic analysis of 38 Legionella species identifies large and diverse effector repertoires.</title>
        <authorList>
            <person name="Burstein D."/>
            <person name="Amaro F."/>
            <person name="Zusman T."/>
            <person name="Lifshitz Z."/>
            <person name="Cohen O."/>
            <person name="Gilbert J.A."/>
            <person name="Pupko T."/>
            <person name="Shuman H.A."/>
            <person name="Segal G."/>
        </authorList>
    </citation>
    <scope>NUCLEOTIDE SEQUENCE [LARGE SCALE GENOMIC DNA]</scope>
    <source>
        <strain evidence="3 4">ATCC 43878</strain>
    </source>
</reference>
<name>A0A0W0SDS6_9GAMM</name>
<protein>
    <submittedName>
        <fullName evidence="3">Queuine tRNA-ribosyltransferase</fullName>
    </submittedName>
</protein>